<dbReference type="NCBIfam" id="TIGR03940">
    <property type="entry name" value="PGA_PgaD"/>
    <property type="match status" value="1"/>
</dbReference>
<dbReference type="Pfam" id="PF13994">
    <property type="entry name" value="PgaD"/>
    <property type="match status" value="1"/>
</dbReference>
<dbReference type="AlphaFoldDB" id="A0A2S6HGT3"/>
<feature type="transmembrane region" description="Helical" evidence="1">
    <location>
        <begin position="67"/>
        <end position="88"/>
    </location>
</feature>
<keyword evidence="1" id="KW-0812">Transmembrane</keyword>
<protein>
    <submittedName>
        <fullName evidence="2">Poly-beta-1,6-N-acetyl-D-glucosamine biosynthesis protein PgaD</fullName>
    </submittedName>
</protein>
<feature type="transmembrane region" description="Helical" evidence="1">
    <location>
        <begin position="21"/>
        <end position="47"/>
    </location>
</feature>
<evidence type="ECO:0000313" key="2">
    <source>
        <dbReference type="EMBL" id="PPK76688.1"/>
    </source>
</evidence>
<organism evidence="2 3">
    <name type="scientific">Methylobacter tundripaludum</name>
    <dbReference type="NCBI Taxonomy" id="173365"/>
    <lineage>
        <taxon>Bacteria</taxon>
        <taxon>Pseudomonadati</taxon>
        <taxon>Pseudomonadota</taxon>
        <taxon>Gammaproteobacteria</taxon>
        <taxon>Methylococcales</taxon>
        <taxon>Methylococcaceae</taxon>
        <taxon>Methylobacter</taxon>
    </lineage>
</organism>
<name>A0A2S6HGT3_9GAMM</name>
<evidence type="ECO:0000313" key="3">
    <source>
        <dbReference type="Proteomes" id="UP000240010"/>
    </source>
</evidence>
<dbReference type="EMBL" id="PTIZ01000003">
    <property type="protein sequence ID" value="PPK76688.1"/>
    <property type="molecule type" value="Genomic_DNA"/>
</dbReference>
<dbReference type="GO" id="GO:0043709">
    <property type="term" value="P:cell adhesion involved in single-species biofilm formation"/>
    <property type="evidence" value="ECO:0007669"/>
    <property type="project" value="InterPro"/>
</dbReference>
<sequence length="148" mass="17518">MKEYIINAPQLQSLQKRAGALFVWAVCWVMWVYLLIPLVTLSSWVLGDRKMINEMRWFGGYKSLLELMQIYVVTLLVMVALWLCWISYRKFRSRVMLPAAYKIVNDAELCVFYQVKADELQQCRNVSMITVYFDDHGHIVHLDPHIDR</sequence>
<dbReference type="Proteomes" id="UP000240010">
    <property type="component" value="Unassembled WGS sequence"/>
</dbReference>
<dbReference type="InterPro" id="IPR023829">
    <property type="entry name" value="PGA_PgaD"/>
</dbReference>
<reference evidence="2 3" key="1">
    <citation type="submission" date="2018-02" db="EMBL/GenBank/DDBJ databases">
        <title>Subsurface microbial communities from deep shales in Ohio and West Virginia, USA.</title>
        <authorList>
            <person name="Wrighton K."/>
        </authorList>
    </citation>
    <scope>NUCLEOTIDE SEQUENCE [LARGE SCALE GENOMIC DNA]</scope>
    <source>
        <strain evidence="2 3">OWC-DMM</strain>
    </source>
</reference>
<gene>
    <name evidence="2" type="ORF">B0F87_103295</name>
</gene>
<dbReference type="RefSeq" id="WP_181050065.1">
    <property type="nucleotide sequence ID" value="NZ_PTIZ01000003.1"/>
</dbReference>
<evidence type="ECO:0000256" key="1">
    <source>
        <dbReference type="SAM" id="Phobius"/>
    </source>
</evidence>
<accession>A0A2S6HGT3</accession>
<keyword evidence="1" id="KW-1133">Transmembrane helix</keyword>
<proteinExistence type="predicted"/>
<keyword evidence="1" id="KW-0472">Membrane</keyword>
<comment type="caution">
    <text evidence="2">The sequence shown here is derived from an EMBL/GenBank/DDBJ whole genome shotgun (WGS) entry which is preliminary data.</text>
</comment>